<evidence type="ECO:0000256" key="1">
    <source>
        <dbReference type="SAM" id="SignalP"/>
    </source>
</evidence>
<dbReference type="HOGENOM" id="CLU_1330204_0_0_6"/>
<dbReference type="PATRIC" id="fig|1217721.7.peg.3434"/>
<organism evidence="2 3">
    <name type="scientific">Dyella japonica A8</name>
    <dbReference type="NCBI Taxonomy" id="1217721"/>
    <lineage>
        <taxon>Bacteria</taxon>
        <taxon>Pseudomonadati</taxon>
        <taxon>Pseudomonadota</taxon>
        <taxon>Gammaproteobacteria</taxon>
        <taxon>Lysobacterales</taxon>
        <taxon>Rhodanobacteraceae</taxon>
        <taxon>Dyella</taxon>
    </lineage>
</organism>
<proteinExistence type="predicted"/>
<dbReference type="KEGG" id="dja:HY57_16735"/>
<dbReference type="Proteomes" id="UP000027987">
    <property type="component" value="Chromosome"/>
</dbReference>
<dbReference type="AlphaFoldDB" id="A0A075K3G4"/>
<gene>
    <name evidence="2" type="ORF">HY57_16735</name>
</gene>
<evidence type="ECO:0000313" key="3">
    <source>
        <dbReference type="Proteomes" id="UP000027987"/>
    </source>
</evidence>
<sequence length="206" mass="22930">MLQTAPNIAYLKAAWAAFAGISGANATQSYEAAGLSFTRINHSTLVRKNDVQVSTMPLHYTRHELRVGFLGRIENEVRKAVSEMDAVFWRDLCLPEGHRLVIELEECLRMLRRRGNRSLSILIQPDGTAATEACVRVEMRVFLDSPRACVFAHAADATTNGFVDLLEEAPKRARLPRARDYAELARQMSATLNEAFAAFPRAQLAA</sequence>
<feature type="chain" id="PRO_5001706715" evidence="1">
    <location>
        <begin position="20"/>
        <end position="206"/>
    </location>
</feature>
<dbReference type="RefSeq" id="WP_019466166.1">
    <property type="nucleotide sequence ID" value="NZ_ALOY01000170.1"/>
</dbReference>
<keyword evidence="3" id="KW-1185">Reference proteome</keyword>
<dbReference type="EMBL" id="CP008884">
    <property type="protein sequence ID" value="AIF48771.1"/>
    <property type="molecule type" value="Genomic_DNA"/>
</dbReference>
<protein>
    <submittedName>
        <fullName evidence="2">Uncharacterized protein</fullName>
    </submittedName>
</protein>
<name>A0A075K3G4_9GAMM</name>
<feature type="signal peptide" evidence="1">
    <location>
        <begin position="1"/>
        <end position="19"/>
    </location>
</feature>
<dbReference type="OrthoDB" id="5947696at2"/>
<accession>A0A075K3G4</accession>
<keyword evidence="1" id="KW-0732">Signal</keyword>
<evidence type="ECO:0000313" key="2">
    <source>
        <dbReference type="EMBL" id="AIF48771.1"/>
    </source>
</evidence>
<reference evidence="2 3" key="1">
    <citation type="submission" date="2014-07" db="EMBL/GenBank/DDBJ databases">
        <title>Complete Genome Sequence of Dyella japonica Strain A8 Isolated from Malaysian Tropical Soil.</title>
        <authorList>
            <person name="Hui R.K.H."/>
            <person name="Chen J.-W."/>
            <person name="Chan K.-G."/>
            <person name="Leung F.C.C."/>
        </authorList>
    </citation>
    <scope>NUCLEOTIDE SEQUENCE [LARGE SCALE GENOMIC DNA]</scope>
    <source>
        <strain evidence="2 3">A8</strain>
    </source>
</reference>